<dbReference type="PANTHER" id="PTHR10953:SF102">
    <property type="entry name" value="ADENYLYLTRANSFERASE AND SULFURTRANSFERASE MOCS3"/>
    <property type="match status" value="1"/>
</dbReference>
<dbReference type="InterPro" id="IPR036873">
    <property type="entry name" value="Rhodanese-like_dom_sf"/>
</dbReference>
<name>A0ABW4IJB5_9SPHI</name>
<dbReference type="InterPro" id="IPR035985">
    <property type="entry name" value="Ubiquitin-activating_enz"/>
</dbReference>
<dbReference type="Gene3D" id="3.40.250.10">
    <property type="entry name" value="Rhodanese-like domain"/>
    <property type="match status" value="1"/>
</dbReference>
<evidence type="ECO:0000313" key="2">
    <source>
        <dbReference type="EMBL" id="MFD1631716.1"/>
    </source>
</evidence>
<keyword evidence="2" id="KW-0808">Transferase</keyword>
<feature type="domain" description="Rhodanese" evidence="1">
    <location>
        <begin position="266"/>
        <end position="344"/>
    </location>
</feature>
<dbReference type="Pfam" id="PF00899">
    <property type="entry name" value="ThiF"/>
    <property type="match status" value="1"/>
</dbReference>
<dbReference type="GO" id="GO:0016779">
    <property type="term" value="F:nucleotidyltransferase activity"/>
    <property type="evidence" value="ECO:0007669"/>
    <property type="project" value="UniProtKB-KW"/>
</dbReference>
<dbReference type="CDD" id="cd00158">
    <property type="entry name" value="RHOD"/>
    <property type="match status" value="1"/>
</dbReference>
<protein>
    <submittedName>
        <fullName evidence="2">ThiF family adenylyltransferase</fullName>
    </submittedName>
</protein>
<dbReference type="InterPro" id="IPR000594">
    <property type="entry name" value="ThiF_NAD_FAD-bd"/>
</dbReference>
<comment type="caution">
    <text evidence="2">The sequence shown here is derived from an EMBL/GenBank/DDBJ whole genome shotgun (WGS) entry which is preliminary data.</text>
</comment>
<reference evidence="3" key="1">
    <citation type="journal article" date="2019" name="Int. J. Syst. Evol. Microbiol.">
        <title>The Global Catalogue of Microorganisms (GCM) 10K type strain sequencing project: providing services to taxonomists for standard genome sequencing and annotation.</title>
        <authorList>
            <consortium name="The Broad Institute Genomics Platform"/>
            <consortium name="The Broad Institute Genome Sequencing Center for Infectious Disease"/>
            <person name="Wu L."/>
            <person name="Ma J."/>
        </authorList>
    </citation>
    <scope>NUCLEOTIDE SEQUENCE [LARGE SCALE GENOMIC DNA]</scope>
    <source>
        <strain evidence="3">CCUG 53762</strain>
    </source>
</reference>
<dbReference type="RefSeq" id="WP_379664082.1">
    <property type="nucleotide sequence ID" value="NZ_JBHUDG010000050.1"/>
</dbReference>
<organism evidence="2 3">
    <name type="scientific">Pseudopedobacter beijingensis</name>
    <dbReference type="NCBI Taxonomy" id="1207056"/>
    <lineage>
        <taxon>Bacteria</taxon>
        <taxon>Pseudomonadati</taxon>
        <taxon>Bacteroidota</taxon>
        <taxon>Sphingobacteriia</taxon>
        <taxon>Sphingobacteriales</taxon>
        <taxon>Sphingobacteriaceae</taxon>
        <taxon>Pseudopedobacter</taxon>
    </lineage>
</organism>
<dbReference type="Pfam" id="PF00581">
    <property type="entry name" value="Rhodanese"/>
    <property type="match status" value="1"/>
</dbReference>
<proteinExistence type="predicted"/>
<accession>A0ABW4IJB5</accession>
<evidence type="ECO:0000259" key="1">
    <source>
        <dbReference type="PROSITE" id="PS50206"/>
    </source>
</evidence>
<dbReference type="EMBL" id="JBHUDG010000050">
    <property type="protein sequence ID" value="MFD1631716.1"/>
    <property type="molecule type" value="Genomic_DNA"/>
</dbReference>
<dbReference type="SUPFAM" id="SSF69572">
    <property type="entry name" value="Activating enzymes of the ubiquitin-like proteins"/>
    <property type="match status" value="1"/>
</dbReference>
<dbReference type="InterPro" id="IPR001763">
    <property type="entry name" value="Rhodanese-like_dom"/>
</dbReference>
<keyword evidence="2" id="KW-0548">Nucleotidyltransferase</keyword>
<dbReference type="Gene3D" id="3.40.50.720">
    <property type="entry name" value="NAD(P)-binding Rossmann-like Domain"/>
    <property type="match status" value="1"/>
</dbReference>
<keyword evidence="3" id="KW-1185">Reference proteome</keyword>
<dbReference type="InterPro" id="IPR045886">
    <property type="entry name" value="ThiF/MoeB/HesA"/>
</dbReference>
<dbReference type="Proteomes" id="UP001597118">
    <property type="component" value="Unassembled WGS sequence"/>
</dbReference>
<dbReference type="CDD" id="cd00757">
    <property type="entry name" value="ThiF_MoeB_HesA_family"/>
    <property type="match status" value="1"/>
</dbReference>
<dbReference type="PANTHER" id="PTHR10953">
    <property type="entry name" value="UBIQUITIN-ACTIVATING ENZYME E1"/>
    <property type="match status" value="1"/>
</dbReference>
<dbReference type="PROSITE" id="PS50206">
    <property type="entry name" value="RHODANESE_3"/>
    <property type="match status" value="1"/>
</dbReference>
<gene>
    <name evidence="2" type="ORF">ACFSAH_17720</name>
</gene>
<sequence length="345" mass="38225">MQALTKDEIARYSRQLILDGFGLEAQLKLKASKVLFIGAGGLGCPAMLYLASAGVGHIAVIDFDKVEVSNLHRQILYTPADIGRYKAEVAVEKLRLLNPLSVFEAIVDKLTIDNAKNIFAGFDLILDGSDNFTTRYLVNDICVSLGKTWVSASLFKFEGQLAVFNYKGSRIYRDLYPEAPDKNTVPNCSEIGVLGVLPGIMGTMMANEAIKIITGTGEVLSDKLLVYDALTADHKIFTFAKKERKDLDLPKKNTVVEVDIVEIEKPNHPYFLIDVREEWEFEDYNKGGVNIPLSTIPDKLDSLENVNNIICCCSYGGKSKIAAKLIKDKYPEKIVYSVKDGIEVN</sequence>
<evidence type="ECO:0000313" key="3">
    <source>
        <dbReference type="Proteomes" id="UP001597118"/>
    </source>
</evidence>